<name>A0A0E9UTV0_ANGAN</name>
<proteinExistence type="predicted"/>
<evidence type="ECO:0000313" key="1">
    <source>
        <dbReference type="EMBL" id="JAH69274.1"/>
    </source>
</evidence>
<dbReference type="EMBL" id="GBXM01039303">
    <property type="protein sequence ID" value="JAH69274.1"/>
    <property type="molecule type" value="Transcribed_RNA"/>
</dbReference>
<reference evidence="1" key="1">
    <citation type="submission" date="2014-11" db="EMBL/GenBank/DDBJ databases">
        <authorList>
            <person name="Amaro Gonzalez C."/>
        </authorList>
    </citation>
    <scope>NUCLEOTIDE SEQUENCE</scope>
</reference>
<dbReference type="AlphaFoldDB" id="A0A0E9UTV0"/>
<organism evidence="1">
    <name type="scientific">Anguilla anguilla</name>
    <name type="common">European freshwater eel</name>
    <name type="synonym">Muraena anguilla</name>
    <dbReference type="NCBI Taxonomy" id="7936"/>
    <lineage>
        <taxon>Eukaryota</taxon>
        <taxon>Metazoa</taxon>
        <taxon>Chordata</taxon>
        <taxon>Craniata</taxon>
        <taxon>Vertebrata</taxon>
        <taxon>Euteleostomi</taxon>
        <taxon>Actinopterygii</taxon>
        <taxon>Neopterygii</taxon>
        <taxon>Teleostei</taxon>
        <taxon>Anguilliformes</taxon>
        <taxon>Anguillidae</taxon>
        <taxon>Anguilla</taxon>
    </lineage>
</organism>
<reference evidence="1" key="2">
    <citation type="journal article" date="2015" name="Fish Shellfish Immunol.">
        <title>Early steps in the European eel (Anguilla anguilla)-Vibrio vulnificus interaction in the gills: Role of the RtxA13 toxin.</title>
        <authorList>
            <person name="Callol A."/>
            <person name="Pajuelo D."/>
            <person name="Ebbesson L."/>
            <person name="Teles M."/>
            <person name="MacKenzie S."/>
            <person name="Amaro C."/>
        </authorList>
    </citation>
    <scope>NUCLEOTIDE SEQUENCE</scope>
</reference>
<sequence length="31" mass="3629">MDITRKLLAVNCCQMQTYLLVSITELQLSWN</sequence>
<protein>
    <submittedName>
        <fullName evidence="1">Uncharacterized protein</fullName>
    </submittedName>
</protein>
<accession>A0A0E9UTV0</accession>